<sequence>MRKRTLLSLMALAPVVSACGFRLRGAPSFPFSTLFVRAPEGSPFTREVLRNLATAGGNLTVILPPAKADTAEVTLFLLGERRQRVILAKTASGQVREVELRLFARFKLVDREGRVWIEDTEMQQKREMSFNESLALAKDEEEAALYRNMYSDLAQQLLRRLAAAHAPAAD</sequence>
<dbReference type="Gene3D" id="3.30.160.150">
    <property type="entry name" value="Lipoprotein like domain"/>
    <property type="match status" value="1"/>
</dbReference>
<name>A0ABR8S7B8_9BURK</name>
<dbReference type="PANTHER" id="PTHR38098:SF1">
    <property type="entry name" value="LPS-ASSEMBLY LIPOPROTEIN LPTE"/>
    <property type="match status" value="1"/>
</dbReference>
<keyword evidence="9" id="KW-1185">Reference proteome</keyword>
<evidence type="ECO:0000256" key="5">
    <source>
        <dbReference type="ARBA" id="ARBA00023288"/>
    </source>
</evidence>
<dbReference type="Pfam" id="PF04390">
    <property type="entry name" value="LptE"/>
    <property type="match status" value="1"/>
</dbReference>
<comment type="function">
    <text evidence="6">Together with LptD, is involved in the assembly of lipopolysaccharide (LPS) at the surface of the outer membrane. Required for the proper assembly of LptD. Binds LPS and may serve as the LPS recognition site at the outer membrane.</text>
</comment>
<dbReference type="Proteomes" id="UP000634919">
    <property type="component" value="Unassembled WGS sequence"/>
</dbReference>
<evidence type="ECO:0000313" key="9">
    <source>
        <dbReference type="Proteomes" id="UP000634919"/>
    </source>
</evidence>
<evidence type="ECO:0000313" key="8">
    <source>
        <dbReference type="EMBL" id="MBD7959381.1"/>
    </source>
</evidence>
<dbReference type="PROSITE" id="PS51257">
    <property type="entry name" value="PROKAR_LIPOPROTEIN"/>
    <property type="match status" value="1"/>
</dbReference>
<evidence type="ECO:0000256" key="6">
    <source>
        <dbReference type="HAMAP-Rule" id="MF_01186"/>
    </source>
</evidence>
<keyword evidence="4 6" id="KW-0998">Cell outer membrane</keyword>
<dbReference type="InterPro" id="IPR007485">
    <property type="entry name" value="LPS_assembly_LptE"/>
</dbReference>
<feature type="signal peptide" evidence="7">
    <location>
        <begin position="1"/>
        <end position="18"/>
    </location>
</feature>
<comment type="subcellular location">
    <subcellularLocation>
        <location evidence="6">Cell outer membrane</location>
        <topology evidence="6">Lipid-anchor</topology>
    </subcellularLocation>
</comment>
<feature type="chain" id="PRO_5046149155" description="LPS-assembly lipoprotein LptE" evidence="7">
    <location>
        <begin position="19"/>
        <end position="170"/>
    </location>
</feature>
<keyword evidence="1 6" id="KW-0732">Signal</keyword>
<keyword evidence="2 6" id="KW-0472">Membrane</keyword>
<gene>
    <name evidence="6" type="primary">lptE</name>
    <name evidence="8" type="ORF">H9646_02725</name>
</gene>
<dbReference type="HAMAP" id="MF_01186">
    <property type="entry name" value="LPS_assembly_LptE"/>
    <property type="match status" value="1"/>
</dbReference>
<keyword evidence="5 6" id="KW-0449">Lipoprotein</keyword>
<evidence type="ECO:0000256" key="3">
    <source>
        <dbReference type="ARBA" id="ARBA00023139"/>
    </source>
</evidence>
<reference evidence="8 9" key="1">
    <citation type="submission" date="2020-08" db="EMBL/GenBank/DDBJ databases">
        <title>A Genomic Blueprint of the Chicken Gut Microbiome.</title>
        <authorList>
            <person name="Gilroy R."/>
            <person name="Ravi A."/>
            <person name="Getino M."/>
            <person name="Pursley I."/>
            <person name="Horton D.L."/>
            <person name="Alikhan N.-F."/>
            <person name="Baker D."/>
            <person name="Gharbi K."/>
            <person name="Hall N."/>
            <person name="Watson M."/>
            <person name="Adriaenssens E.M."/>
            <person name="Foster-Nyarko E."/>
            <person name="Jarju S."/>
            <person name="Secka A."/>
            <person name="Antonio M."/>
            <person name="Oren A."/>
            <person name="Chaudhuri R."/>
            <person name="La Ragione R.M."/>
            <person name="Hildebrand F."/>
            <person name="Pallen M.J."/>
        </authorList>
    </citation>
    <scope>NUCLEOTIDE SEQUENCE [LARGE SCALE GENOMIC DNA]</scope>
    <source>
        <strain evidence="8 9">Sa2CVA6</strain>
    </source>
</reference>
<proteinExistence type="inferred from homology"/>
<evidence type="ECO:0000256" key="2">
    <source>
        <dbReference type="ARBA" id="ARBA00023136"/>
    </source>
</evidence>
<dbReference type="EMBL" id="JACSQK010000002">
    <property type="protein sequence ID" value="MBD7959381.1"/>
    <property type="molecule type" value="Genomic_DNA"/>
</dbReference>
<comment type="subunit">
    <text evidence="6">Component of the lipopolysaccharide transport and assembly complex. Interacts with LptD.</text>
</comment>
<comment type="similarity">
    <text evidence="6">Belongs to the LptE lipoprotein family.</text>
</comment>
<evidence type="ECO:0000256" key="4">
    <source>
        <dbReference type="ARBA" id="ARBA00023237"/>
    </source>
</evidence>
<evidence type="ECO:0000256" key="7">
    <source>
        <dbReference type="SAM" id="SignalP"/>
    </source>
</evidence>
<protein>
    <recommendedName>
        <fullName evidence="6">LPS-assembly lipoprotein LptE</fullName>
    </recommendedName>
</protein>
<dbReference type="PANTHER" id="PTHR38098">
    <property type="entry name" value="LPS-ASSEMBLY LIPOPROTEIN LPTE"/>
    <property type="match status" value="1"/>
</dbReference>
<dbReference type="RefSeq" id="WP_191721814.1">
    <property type="nucleotide sequence ID" value="NZ_JACSQK010000002.1"/>
</dbReference>
<keyword evidence="3 6" id="KW-0564">Palmitate</keyword>
<organism evidence="8 9">
    <name type="scientific">Comamonas avium</name>
    <dbReference type="NCBI Taxonomy" id="2762231"/>
    <lineage>
        <taxon>Bacteria</taxon>
        <taxon>Pseudomonadati</taxon>
        <taxon>Pseudomonadota</taxon>
        <taxon>Betaproteobacteria</taxon>
        <taxon>Burkholderiales</taxon>
        <taxon>Comamonadaceae</taxon>
        <taxon>Comamonas</taxon>
    </lineage>
</organism>
<evidence type="ECO:0000256" key="1">
    <source>
        <dbReference type="ARBA" id="ARBA00022729"/>
    </source>
</evidence>
<comment type="caution">
    <text evidence="8">The sequence shown here is derived from an EMBL/GenBank/DDBJ whole genome shotgun (WGS) entry which is preliminary data.</text>
</comment>
<accession>A0ABR8S7B8</accession>